<gene>
    <name evidence="2" type="ORF">GCM10009844_16850</name>
</gene>
<name>A0ABN2ZLB7_9ACTN</name>
<evidence type="ECO:0000313" key="2">
    <source>
        <dbReference type="EMBL" id="GAA2143914.1"/>
    </source>
</evidence>
<evidence type="ECO:0000256" key="1">
    <source>
        <dbReference type="SAM" id="MobiDB-lite"/>
    </source>
</evidence>
<feature type="compositionally biased region" description="Basic residues" evidence="1">
    <location>
        <begin position="16"/>
        <end position="26"/>
    </location>
</feature>
<feature type="region of interest" description="Disordered" evidence="1">
    <location>
        <begin position="1"/>
        <end position="31"/>
    </location>
</feature>
<protein>
    <submittedName>
        <fullName evidence="2">Uncharacterized protein</fullName>
    </submittedName>
</protein>
<dbReference type="Proteomes" id="UP001501771">
    <property type="component" value="Unassembled WGS sequence"/>
</dbReference>
<comment type="caution">
    <text evidence="2">The sequence shown here is derived from an EMBL/GenBank/DDBJ whole genome shotgun (WGS) entry which is preliminary data.</text>
</comment>
<accession>A0ABN2ZLB7</accession>
<proteinExistence type="predicted"/>
<dbReference type="EMBL" id="BAAAQR010000004">
    <property type="protein sequence ID" value="GAA2143914.1"/>
    <property type="molecule type" value="Genomic_DNA"/>
</dbReference>
<evidence type="ECO:0000313" key="3">
    <source>
        <dbReference type="Proteomes" id="UP001501771"/>
    </source>
</evidence>
<sequence>MLPRHLPRLRQDHLGRLRPARRRRQGQRPPGVVVHRTLRGPVTVDPAGVDQHFTWVRLRRTDHPAPRDIST</sequence>
<organism evidence="2 3">
    <name type="scientific">Nocardioides koreensis</name>
    <dbReference type="NCBI Taxonomy" id="433651"/>
    <lineage>
        <taxon>Bacteria</taxon>
        <taxon>Bacillati</taxon>
        <taxon>Actinomycetota</taxon>
        <taxon>Actinomycetes</taxon>
        <taxon>Propionibacteriales</taxon>
        <taxon>Nocardioidaceae</taxon>
        <taxon>Nocardioides</taxon>
    </lineage>
</organism>
<keyword evidence="3" id="KW-1185">Reference proteome</keyword>
<reference evidence="2 3" key="1">
    <citation type="journal article" date="2019" name="Int. J. Syst. Evol. Microbiol.">
        <title>The Global Catalogue of Microorganisms (GCM) 10K type strain sequencing project: providing services to taxonomists for standard genome sequencing and annotation.</title>
        <authorList>
            <consortium name="The Broad Institute Genomics Platform"/>
            <consortium name="The Broad Institute Genome Sequencing Center for Infectious Disease"/>
            <person name="Wu L."/>
            <person name="Ma J."/>
        </authorList>
    </citation>
    <scope>NUCLEOTIDE SEQUENCE [LARGE SCALE GENOMIC DNA]</scope>
    <source>
        <strain evidence="2 3">JCM 16022</strain>
    </source>
</reference>